<gene>
    <name evidence="1" type="ORF">DJ93_4141</name>
</gene>
<dbReference type="STRING" id="1405.B7492_09280"/>
<dbReference type="EMBL" id="JMQC01000008">
    <property type="protein sequence ID" value="KFN04614.1"/>
    <property type="molecule type" value="Genomic_DNA"/>
</dbReference>
<dbReference type="AlphaFoldDB" id="A0A090Z079"/>
<organism evidence="1 2">
    <name type="scientific">Bacillus clarus</name>
    <dbReference type="NCBI Taxonomy" id="2338372"/>
    <lineage>
        <taxon>Bacteria</taxon>
        <taxon>Bacillati</taxon>
        <taxon>Bacillota</taxon>
        <taxon>Bacilli</taxon>
        <taxon>Bacillales</taxon>
        <taxon>Bacillaceae</taxon>
        <taxon>Bacillus</taxon>
        <taxon>Bacillus cereus group</taxon>
    </lineage>
</organism>
<reference evidence="1 2" key="1">
    <citation type="submission" date="2014-04" db="EMBL/GenBank/DDBJ databases">
        <authorList>
            <person name="Bishop-Lilly K.A."/>
            <person name="Broomall S.M."/>
            <person name="Chain P.S."/>
            <person name="Chertkov O."/>
            <person name="Coyne S.R."/>
            <person name="Daligault H.E."/>
            <person name="Davenport K.W."/>
            <person name="Erkkila T."/>
            <person name="Frey K.G."/>
            <person name="Gibbons H.S."/>
            <person name="Gu W."/>
            <person name="Jaissle J."/>
            <person name="Johnson S.L."/>
            <person name="Koroleva G.I."/>
            <person name="Ladner J.T."/>
            <person name="Lo C.-C."/>
            <person name="Minogue T.D."/>
            <person name="Munk C."/>
            <person name="Palacios G.F."/>
            <person name="Redden C.L."/>
            <person name="Rosenzweig C.N."/>
            <person name="Scholz M.B."/>
            <person name="Teshima H."/>
            <person name="Xu Y."/>
        </authorList>
    </citation>
    <scope>NUCLEOTIDE SEQUENCE [LARGE SCALE GENOMIC DNA]</scope>
    <source>
        <strain evidence="1 2">BHP</strain>
    </source>
</reference>
<dbReference type="PATRIC" id="fig|1405.8.peg.4249"/>
<sequence>MKEISNIIERAQEELWVSIWEGQVNKIESLIHRKEEEGVHIFSILFGAPRTKIGTTFHHNYMTSHVVKESMGAHLTVIARDGKEVLIANFSDNSTS</sequence>
<dbReference type="Proteomes" id="UP000029389">
    <property type="component" value="Unassembled WGS sequence"/>
</dbReference>
<evidence type="ECO:0000313" key="2">
    <source>
        <dbReference type="Proteomes" id="UP000029389"/>
    </source>
</evidence>
<name>A0A090Z079_9BACI</name>
<protein>
    <submittedName>
        <fullName evidence="1">Uncharacterized protein</fullName>
    </submittedName>
</protein>
<proteinExistence type="predicted"/>
<evidence type="ECO:0000313" key="1">
    <source>
        <dbReference type="EMBL" id="KFN04614.1"/>
    </source>
</evidence>
<comment type="caution">
    <text evidence="1">The sequence shown here is derived from an EMBL/GenBank/DDBJ whole genome shotgun (WGS) entry which is preliminary data.</text>
</comment>
<accession>A0A090Z079</accession>